<dbReference type="Proteomes" id="UP001446871">
    <property type="component" value="Unassembled WGS sequence"/>
</dbReference>
<keyword evidence="2" id="KW-0472">Membrane</keyword>
<dbReference type="PANTHER" id="PTHR35896:SF3">
    <property type="entry name" value="MAJOR FACILITATOR SUPERFAMILY TRANSPORTER"/>
    <property type="match status" value="1"/>
</dbReference>
<proteinExistence type="predicted"/>
<feature type="region of interest" description="Disordered" evidence="1">
    <location>
        <begin position="1"/>
        <end position="21"/>
    </location>
</feature>
<keyword evidence="4" id="KW-1185">Reference proteome</keyword>
<protein>
    <submittedName>
        <fullName evidence="3">Uncharacterized protein</fullName>
    </submittedName>
</protein>
<keyword evidence="2" id="KW-1133">Transmembrane helix</keyword>
<evidence type="ECO:0000256" key="2">
    <source>
        <dbReference type="SAM" id="Phobius"/>
    </source>
</evidence>
<dbReference type="EMBL" id="JAQQWM010000006">
    <property type="protein sequence ID" value="KAK8059951.1"/>
    <property type="molecule type" value="Genomic_DNA"/>
</dbReference>
<evidence type="ECO:0000256" key="1">
    <source>
        <dbReference type="SAM" id="MobiDB-lite"/>
    </source>
</evidence>
<sequence length="263" mass="28623">MPRNSSTEYGPINIDDDGLDSPNLEKATLLPPQNTKKSNALNIGTCILALALWALSIYGAVKASNAALQDRLHVEHTQFCDTRLGAQAEKLAGAFRAAGCSDAAGKSHGEPPSTSYTPLTCGSSSAEAEALGCVFDPLVASWLPAGCPNDGSAEFAALVERENLTYWRDEDGRPTSQLIDPAHFRHMDGVMYWGTRLEHLSHCAYTLKRIVHAQHRGDRLDVVAGNFSHTDHCVNFLVEGLKMDPAELKELYRTDLPIQFLSC</sequence>
<organism evidence="3 4">
    <name type="scientific">Apiospora saccharicola</name>
    <dbReference type="NCBI Taxonomy" id="335842"/>
    <lineage>
        <taxon>Eukaryota</taxon>
        <taxon>Fungi</taxon>
        <taxon>Dikarya</taxon>
        <taxon>Ascomycota</taxon>
        <taxon>Pezizomycotina</taxon>
        <taxon>Sordariomycetes</taxon>
        <taxon>Xylariomycetidae</taxon>
        <taxon>Amphisphaeriales</taxon>
        <taxon>Apiosporaceae</taxon>
        <taxon>Apiospora</taxon>
    </lineage>
</organism>
<name>A0ABR1UM21_9PEZI</name>
<evidence type="ECO:0000313" key="3">
    <source>
        <dbReference type="EMBL" id="KAK8059951.1"/>
    </source>
</evidence>
<keyword evidence="2" id="KW-0812">Transmembrane</keyword>
<gene>
    <name evidence="3" type="ORF">PG996_009881</name>
</gene>
<feature type="transmembrane region" description="Helical" evidence="2">
    <location>
        <begin position="40"/>
        <end position="61"/>
    </location>
</feature>
<evidence type="ECO:0000313" key="4">
    <source>
        <dbReference type="Proteomes" id="UP001446871"/>
    </source>
</evidence>
<dbReference type="InterPro" id="IPR053008">
    <property type="entry name" value="Phomopsin_biosynth_assoc"/>
</dbReference>
<dbReference type="PANTHER" id="PTHR35896">
    <property type="entry name" value="IG-LIKE DOMAIN-CONTAINING PROTEIN"/>
    <property type="match status" value="1"/>
</dbReference>
<reference evidence="3 4" key="1">
    <citation type="submission" date="2023-01" db="EMBL/GenBank/DDBJ databases">
        <title>Analysis of 21 Apiospora genomes using comparative genomics revels a genus with tremendous synthesis potential of carbohydrate active enzymes and secondary metabolites.</title>
        <authorList>
            <person name="Sorensen T."/>
        </authorList>
    </citation>
    <scope>NUCLEOTIDE SEQUENCE [LARGE SCALE GENOMIC DNA]</scope>
    <source>
        <strain evidence="3 4">CBS 83171</strain>
    </source>
</reference>
<comment type="caution">
    <text evidence="3">The sequence shown here is derived from an EMBL/GenBank/DDBJ whole genome shotgun (WGS) entry which is preliminary data.</text>
</comment>
<accession>A0ABR1UM21</accession>